<feature type="region of interest" description="Disordered" evidence="4">
    <location>
        <begin position="183"/>
        <end position="248"/>
    </location>
</feature>
<evidence type="ECO:0000256" key="4">
    <source>
        <dbReference type="SAM" id="MobiDB-lite"/>
    </source>
</evidence>
<feature type="domain" description="SET" evidence="6">
    <location>
        <begin position="34"/>
        <end position="138"/>
    </location>
</feature>
<dbReference type="Ensembl" id="ENSHHUT00000035956.1">
    <property type="protein sequence ID" value="ENSHHUP00000034574.1"/>
    <property type="gene ID" value="ENSHHUG00000021765.1"/>
</dbReference>
<proteinExistence type="predicted"/>
<dbReference type="STRING" id="62062.ENSHHUP00000034574"/>
<reference evidence="7" key="3">
    <citation type="submission" date="2025-09" db="UniProtKB">
        <authorList>
            <consortium name="Ensembl"/>
        </authorList>
    </citation>
    <scope>IDENTIFICATION</scope>
</reference>
<dbReference type="GO" id="GO:0008270">
    <property type="term" value="F:zinc ion binding"/>
    <property type="evidence" value="ECO:0007669"/>
    <property type="project" value="UniProtKB-KW"/>
</dbReference>
<dbReference type="PROSITE" id="PS50157">
    <property type="entry name" value="ZINC_FINGER_C2H2_2"/>
    <property type="match status" value="2"/>
</dbReference>
<dbReference type="PANTHER" id="PTHR16516">
    <property type="entry name" value="AGAP007109-PA"/>
    <property type="match status" value="1"/>
</dbReference>
<feature type="domain" description="C2H2-type" evidence="5">
    <location>
        <begin position="161"/>
        <end position="189"/>
    </location>
</feature>
<dbReference type="InterPro" id="IPR013087">
    <property type="entry name" value="Znf_C2H2_type"/>
</dbReference>
<evidence type="ECO:0000259" key="5">
    <source>
        <dbReference type="PROSITE" id="PS50157"/>
    </source>
</evidence>
<keyword evidence="2" id="KW-0539">Nucleus</keyword>
<evidence type="ECO:0000259" key="6">
    <source>
        <dbReference type="PROSITE" id="PS50280"/>
    </source>
</evidence>
<dbReference type="PANTHER" id="PTHR16516:SF7">
    <property type="entry name" value="PR DOMAIN ZINC FINGER PROTEIN 8"/>
    <property type="match status" value="1"/>
</dbReference>
<protein>
    <submittedName>
        <fullName evidence="7">PR/SET domain 8a</fullName>
    </submittedName>
</protein>
<keyword evidence="3" id="KW-0863">Zinc-finger</keyword>
<feature type="compositionally biased region" description="Basic and acidic residues" evidence="4">
    <location>
        <begin position="229"/>
        <end position="248"/>
    </location>
</feature>
<dbReference type="GO" id="GO:0005634">
    <property type="term" value="C:nucleus"/>
    <property type="evidence" value="ECO:0007669"/>
    <property type="project" value="UniProtKB-SubCell"/>
</dbReference>
<accession>A0A4W5M9Q3</accession>
<dbReference type="GO" id="GO:0006355">
    <property type="term" value="P:regulation of DNA-templated transcription"/>
    <property type="evidence" value="ECO:0007669"/>
    <property type="project" value="TreeGrafter"/>
</dbReference>
<evidence type="ECO:0000313" key="8">
    <source>
        <dbReference type="Proteomes" id="UP000314982"/>
    </source>
</evidence>
<evidence type="ECO:0000256" key="1">
    <source>
        <dbReference type="ARBA" id="ARBA00004123"/>
    </source>
</evidence>
<dbReference type="Gene3D" id="2.170.270.10">
    <property type="entry name" value="SET domain"/>
    <property type="match status" value="1"/>
</dbReference>
<keyword evidence="3" id="KW-0479">Metal-binding</keyword>
<dbReference type="InterPro" id="IPR046341">
    <property type="entry name" value="SET_dom_sf"/>
</dbReference>
<dbReference type="InterPro" id="IPR052296">
    <property type="entry name" value="TR-Histone_Methyltrans"/>
</dbReference>
<dbReference type="PROSITE" id="PS50280">
    <property type="entry name" value="SET"/>
    <property type="match status" value="1"/>
</dbReference>
<feature type="compositionally biased region" description="Polar residues" evidence="4">
    <location>
        <begin position="183"/>
        <end position="193"/>
    </location>
</feature>
<evidence type="ECO:0000313" key="7">
    <source>
        <dbReference type="Ensembl" id="ENSHHUP00000034574.1"/>
    </source>
</evidence>
<dbReference type="GeneTree" id="ENSGT00890000139463"/>
<keyword evidence="8" id="KW-1185">Reference proteome</keyword>
<feature type="domain" description="C2H2-type" evidence="5">
    <location>
        <begin position="373"/>
        <end position="396"/>
    </location>
</feature>
<comment type="subcellular location">
    <subcellularLocation>
        <location evidence="1">Nucleus</location>
    </subcellularLocation>
</comment>
<dbReference type="GO" id="GO:0014003">
    <property type="term" value="P:oligodendrocyte development"/>
    <property type="evidence" value="ECO:0007669"/>
    <property type="project" value="TreeGrafter"/>
</dbReference>
<dbReference type="Proteomes" id="UP000314982">
    <property type="component" value="Unassembled WGS sequence"/>
</dbReference>
<dbReference type="AlphaFoldDB" id="A0A4W5M9Q3"/>
<dbReference type="SUPFAM" id="SSF82199">
    <property type="entry name" value="SET domain"/>
    <property type="match status" value="1"/>
</dbReference>
<evidence type="ECO:0000256" key="3">
    <source>
        <dbReference type="PROSITE-ProRule" id="PRU00042"/>
    </source>
</evidence>
<feature type="compositionally biased region" description="Basic and acidic residues" evidence="4">
    <location>
        <begin position="194"/>
        <end position="207"/>
    </location>
</feature>
<dbReference type="Pfam" id="PF21549">
    <property type="entry name" value="PRDM2_PR"/>
    <property type="match status" value="1"/>
</dbReference>
<dbReference type="PROSITE" id="PS00028">
    <property type="entry name" value="ZINC_FINGER_C2H2_1"/>
    <property type="match status" value="1"/>
</dbReference>
<evidence type="ECO:0000256" key="2">
    <source>
        <dbReference type="ARBA" id="ARBA00023242"/>
    </source>
</evidence>
<name>A0A4W5M9Q3_9TELE</name>
<dbReference type="InterPro" id="IPR001214">
    <property type="entry name" value="SET_dom"/>
</dbReference>
<sequence length="396" mass="45426">MKGFQETLEADILSKLFWNAEARAQQRWITDIFTRVHISYDFPENAVFGPYELKHTSIYDSIAFTALKSMDRRTAPYILRVEASAPNMRTDGPMWLRLVQSARSAEEQNLEAYVKNGQLFFRALRTIQKEEELLVWYGKDLAKFLFLNPLQIQSKVCTGPYTCANCNQCFETEFPFLPHQRFLSTQRQPNSHSTKPDFHNVARDMENIKTGSSSTRDYETRGSLKRKHTEPQRDPKKTKTETLRSPSHSEELFSFTDSATVTSAFSQVSENRRSAFSHPPHSVSFPQTTPLLGRAKTSITALWTRTTGRSPLQVQISLSPVLLSLVSWLSPLCLTAQIWCAKCNVSFRLISDLVQQYEVPPQEGAGRHRVRRLKCCICNEVFRQRHHHAGHLTSHT</sequence>
<organism evidence="7 8">
    <name type="scientific">Hucho hucho</name>
    <name type="common">huchen</name>
    <dbReference type="NCBI Taxonomy" id="62062"/>
    <lineage>
        <taxon>Eukaryota</taxon>
        <taxon>Metazoa</taxon>
        <taxon>Chordata</taxon>
        <taxon>Craniata</taxon>
        <taxon>Vertebrata</taxon>
        <taxon>Euteleostomi</taxon>
        <taxon>Actinopterygii</taxon>
        <taxon>Neopterygii</taxon>
        <taxon>Teleostei</taxon>
        <taxon>Protacanthopterygii</taxon>
        <taxon>Salmoniformes</taxon>
        <taxon>Salmonidae</taxon>
        <taxon>Salmoninae</taxon>
        <taxon>Hucho</taxon>
    </lineage>
</organism>
<keyword evidence="3" id="KW-0862">Zinc</keyword>
<reference evidence="8" key="1">
    <citation type="submission" date="2018-06" db="EMBL/GenBank/DDBJ databases">
        <title>Genome assembly of Danube salmon.</title>
        <authorList>
            <person name="Macqueen D.J."/>
            <person name="Gundappa M.K."/>
        </authorList>
    </citation>
    <scope>NUCLEOTIDE SEQUENCE [LARGE SCALE GENOMIC DNA]</scope>
</reference>
<reference evidence="7" key="2">
    <citation type="submission" date="2025-08" db="UniProtKB">
        <authorList>
            <consortium name="Ensembl"/>
        </authorList>
    </citation>
    <scope>IDENTIFICATION</scope>
</reference>